<comment type="caution">
    <text evidence="1">The sequence shown here is derived from an EMBL/GenBank/DDBJ whole genome shotgun (WGS) entry which is preliminary data.</text>
</comment>
<dbReference type="RefSeq" id="WP_345438218.1">
    <property type="nucleotide sequence ID" value="NZ_BAABKO010000002.1"/>
</dbReference>
<organism evidence="1 2">
    <name type="scientific">Microbacterium gilvum</name>
    <dbReference type="NCBI Taxonomy" id="1336204"/>
    <lineage>
        <taxon>Bacteria</taxon>
        <taxon>Bacillati</taxon>
        <taxon>Actinomycetota</taxon>
        <taxon>Actinomycetes</taxon>
        <taxon>Micrococcales</taxon>
        <taxon>Microbacteriaceae</taxon>
        <taxon>Microbacterium</taxon>
    </lineage>
</organism>
<name>A0ABP9A528_9MICO</name>
<evidence type="ECO:0000313" key="2">
    <source>
        <dbReference type="Proteomes" id="UP001501645"/>
    </source>
</evidence>
<proteinExistence type="predicted"/>
<sequence>MSSQMDIDYGGRIPLPRVRADARAAVLDEIVGIQLDFEAGASLEHPASDAPGHLASLSLVSIVAEELVDGDVTTALQAQVTWMALWPGIPEMLAIGIAFGGAAADRNRLDMLRLDARAQARGLSLDEYIARLREADAMPRSPFVRMFRGETRRAPSEERIERGLTVLDETLALVPTLQRPPLLCTSAWLHWARGRWGEAMLHLAEAARIEPRHELAYGLSIRLSELTPAWLAE</sequence>
<reference evidence="2" key="1">
    <citation type="journal article" date="2019" name="Int. J. Syst. Evol. Microbiol.">
        <title>The Global Catalogue of Microorganisms (GCM) 10K type strain sequencing project: providing services to taxonomists for standard genome sequencing and annotation.</title>
        <authorList>
            <consortium name="The Broad Institute Genomics Platform"/>
            <consortium name="The Broad Institute Genome Sequencing Center for Infectious Disease"/>
            <person name="Wu L."/>
            <person name="Ma J."/>
        </authorList>
    </citation>
    <scope>NUCLEOTIDE SEQUENCE [LARGE SCALE GENOMIC DNA]</scope>
    <source>
        <strain evidence="2">JCM 18537</strain>
    </source>
</reference>
<evidence type="ECO:0000313" key="1">
    <source>
        <dbReference type="EMBL" id="GAA4773868.1"/>
    </source>
</evidence>
<accession>A0ABP9A528</accession>
<evidence type="ECO:0008006" key="3">
    <source>
        <dbReference type="Google" id="ProtNLM"/>
    </source>
</evidence>
<keyword evidence="2" id="KW-1185">Reference proteome</keyword>
<dbReference type="Proteomes" id="UP001501645">
    <property type="component" value="Unassembled WGS sequence"/>
</dbReference>
<dbReference type="EMBL" id="BAABKO010000002">
    <property type="protein sequence ID" value="GAA4773868.1"/>
    <property type="molecule type" value="Genomic_DNA"/>
</dbReference>
<protein>
    <recommendedName>
        <fullName evidence="3">Tetratricopeptide repeat protein</fullName>
    </recommendedName>
</protein>
<gene>
    <name evidence="1" type="ORF">GCM10023351_17890</name>
</gene>